<evidence type="ECO:0000256" key="1">
    <source>
        <dbReference type="ARBA" id="ARBA00022723"/>
    </source>
</evidence>
<dbReference type="NCBIfam" id="TIGR01566">
    <property type="entry name" value="ZF_HD_prot_N"/>
    <property type="match status" value="1"/>
</dbReference>
<dbReference type="PANTHER" id="PTHR31948">
    <property type="entry name" value="ZINC-FINGER HOMEODOMAIN PROTEIN 2"/>
    <property type="match status" value="1"/>
</dbReference>
<dbReference type="EMBL" id="JACEIK010004111">
    <property type="protein sequence ID" value="MCD9644272.1"/>
    <property type="molecule type" value="Genomic_DNA"/>
</dbReference>
<dbReference type="PANTHER" id="PTHR31948:SF168">
    <property type="entry name" value="MINI ZINC FINGER PROTEIN 2-LIKE"/>
    <property type="match status" value="1"/>
</dbReference>
<evidence type="ECO:0000313" key="6">
    <source>
        <dbReference type="Proteomes" id="UP000823775"/>
    </source>
</evidence>
<evidence type="ECO:0000313" key="5">
    <source>
        <dbReference type="EMBL" id="MCD9644272.1"/>
    </source>
</evidence>
<sequence>MFVYTQFLFSRLAEEEMKKVLRRNDPSIRNSTVRTVRYVECQKNHAASVGRYVVDELPEYMPQATTDTLNCATCGCHRQLPQKVKPDSTSTSSTTT</sequence>
<reference evidence="5 6" key="1">
    <citation type="journal article" date="2021" name="BMC Genomics">
        <title>Datura genome reveals duplications of psychoactive alkaloid biosynthetic genes and high mutation rate following tissue culture.</title>
        <authorList>
            <person name="Rajewski A."/>
            <person name="Carter-House D."/>
            <person name="Stajich J."/>
            <person name="Litt A."/>
        </authorList>
    </citation>
    <scope>NUCLEOTIDE SEQUENCE [LARGE SCALE GENOMIC DNA]</scope>
    <source>
        <strain evidence="5">AR-01</strain>
    </source>
</reference>
<keyword evidence="6" id="KW-1185">Reference proteome</keyword>
<dbReference type="PROSITE" id="PS51523">
    <property type="entry name" value="ZF_HD_DIMER"/>
    <property type="match status" value="1"/>
</dbReference>
<keyword evidence="1" id="KW-0479">Metal-binding</keyword>
<evidence type="ECO:0000256" key="2">
    <source>
        <dbReference type="ARBA" id="ARBA00022771"/>
    </source>
</evidence>
<dbReference type="Proteomes" id="UP000823775">
    <property type="component" value="Unassembled WGS sequence"/>
</dbReference>
<evidence type="ECO:0000259" key="4">
    <source>
        <dbReference type="PROSITE" id="PS51523"/>
    </source>
</evidence>
<name>A0ABS8VD89_DATST</name>
<dbReference type="Pfam" id="PF04770">
    <property type="entry name" value="ZF-HD_dimer"/>
    <property type="match status" value="1"/>
</dbReference>
<comment type="caution">
    <text evidence="5">The sequence shown here is derived from an EMBL/GenBank/DDBJ whole genome shotgun (WGS) entry which is preliminary data.</text>
</comment>
<protein>
    <recommendedName>
        <fullName evidence="4">ZF-HD dimerization-type domain-containing protein</fullName>
    </recommendedName>
</protein>
<keyword evidence="2" id="KW-0863">Zinc-finger</keyword>
<dbReference type="InterPro" id="IPR006456">
    <property type="entry name" value="ZF_HD_homeobox_Cys/His_dimer"/>
</dbReference>
<proteinExistence type="predicted"/>
<gene>
    <name evidence="5" type="ORF">HAX54_032453</name>
</gene>
<accession>A0ABS8VD89</accession>
<keyword evidence="3" id="KW-0862">Zinc</keyword>
<feature type="domain" description="ZF-HD dimerization-type" evidence="4">
    <location>
        <begin position="38"/>
        <end position="84"/>
    </location>
</feature>
<evidence type="ECO:0000256" key="3">
    <source>
        <dbReference type="ARBA" id="ARBA00022833"/>
    </source>
</evidence>
<organism evidence="5 6">
    <name type="scientific">Datura stramonium</name>
    <name type="common">Jimsonweed</name>
    <name type="synonym">Common thornapple</name>
    <dbReference type="NCBI Taxonomy" id="4076"/>
    <lineage>
        <taxon>Eukaryota</taxon>
        <taxon>Viridiplantae</taxon>
        <taxon>Streptophyta</taxon>
        <taxon>Embryophyta</taxon>
        <taxon>Tracheophyta</taxon>
        <taxon>Spermatophyta</taxon>
        <taxon>Magnoliopsida</taxon>
        <taxon>eudicotyledons</taxon>
        <taxon>Gunneridae</taxon>
        <taxon>Pentapetalae</taxon>
        <taxon>asterids</taxon>
        <taxon>lamiids</taxon>
        <taxon>Solanales</taxon>
        <taxon>Solanaceae</taxon>
        <taxon>Solanoideae</taxon>
        <taxon>Datureae</taxon>
        <taxon>Datura</taxon>
    </lineage>
</organism>